<gene>
    <name evidence="1" type="ORF">UFOVP188_5</name>
</gene>
<dbReference type="InterPro" id="IPR043876">
    <property type="entry name" value="DUF5856"/>
</dbReference>
<evidence type="ECO:0000313" key="1">
    <source>
        <dbReference type="EMBL" id="CAB5212351.1"/>
    </source>
</evidence>
<accession>A0A6J7WEY5</accession>
<dbReference type="Pfam" id="PF19174">
    <property type="entry name" value="DUF5856"/>
    <property type="match status" value="1"/>
</dbReference>
<name>A0A6J7WEY5_9CAUD</name>
<proteinExistence type="predicted"/>
<protein>
    <submittedName>
        <fullName evidence="1">Uncharacterized protein</fullName>
    </submittedName>
</protein>
<sequence length="119" mass="13956">MNEEAAEFVATLLHSSSVTHFMHWSTSSFANHKALGKYYEQIIELADRYAEAYMGRYEQLKKFPDEFHSAKDPVKYLEGMKEFVEEARKELPQDTELQNIIDEIADLINSTLYKLRFLN</sequence>
<reference evidence="1" key="1">
    <citation type="submission" date="2020-05" db="EMBL/GenBank/DDBJ databases">
        <authorList>
            <person name="Chiriac C."/>
            <person name="Salcher M."/>
            <person name="Ghai R."/>
            <person name="Kavagutti S V."/>
        </authorList>
    </citation>
    <scope>NUCLEOTIDE SEQUENCE</scope>
</reference>
<organism evidence="1">
    <name type="scientific">uncultured Caudovirales phage</name>
    <dbReference type="NCBI Taxonomy" id="2100421"/>
    <lineage>
        <taxon>Viruses</taxon>
        <taxon>Duplodnaviria</taxon>
        <taxon>Heunggongvirae</taxon>
        <taxon>Uroviricota</taxon>
        <taxon>Caudoviricetes</taxon>
        <taxon>Peduoviridae</taxon>
        <taxon>Maltschvirus</taxon>
        <taxon>Maltschvirus maltsch</taxon>
    </lineage>
</organism>
<dbReference type="EMBL" id="LR798236">
    <property type="protein sequence ID" value="CAB5212351.1"/>
    <property type="molecule type" value="Genomic_DNA"/>
</dbReference>